<evidence type="ECO:0000256" key="2">
    <source>
        <dbReference type="SAM" id="MobiDB-lite"/>
    </source>
</evidence>
<feature type="coiled-coil region" evidence="1">
    <location>
        <begin position="350"/>
        <end position="412"/>
    </location>
</feature>
<dbReference type="EMBL" id="CAKOGP040000458">
    <property type="protein sequence ID" value="CAJ1935373.1"/>
    <property type="molecule type" value="Genomic_DNA"/>
</dbReference>
<evidence type="ECO:0000313" key="3">
    <source>
        <dbReference type="EMBL" id="CAJ1935373.1"/>
    </source>
</evidence>
<comment type="caution">
    <text evidence="3">The sequence shown here is derived from an EMBL/GenBank/DDBJ whole genome shotgun (WGS) entry which is preliminary data.</text>
</comment>
<feature type="coiled-coil region" evidence="1">
    <location>
        <begin position="1666"/>
        <end position="1693"/>
    </location>
</feature>
<feature type="region of interest" description="Disordered" evidence="2">
    <location>
        <begin position="209"/>
        <end position="241"/>
    </location>
</feature>
<accession>A0AAD2FFY0</accession>
<feature type="coiled-coil region" evidence="1">
    <location>
        <begin position="447"/>
        <end position="481"/>
    </location>
</feature>
<feature type="region of interest" description="Disordered" evidence="2">
    <location>
        <begin position="1254"/>
        <end position="1276"/>
    </location>
</feature>
<feature type="coiled-coil region" evidence="1">
    <location>
        <begin position="1139"/>
        <end position="1209"/>
    </location>
</feature>
<feature type="compositionally biased region" description="Basic and acidic residues" evidence="2">
    <location>
        <begin position="84"/>
        <end position="96"/>
    </location>
</feature>
<sequence length="1806" mass="204042">KMESSSANETKLLLQQSKLDLKEAANQKAELENKLSASEDAIEELKDMVDRLEEDLAAASEARSAALEETSALKADLEKAQEEKEVTKQMLEEAKMESSSANETKLLLQQSKLDLKEAANQKAELENKLSASEDAIEELKDMVDRLEEDLAAASEARSAALEETSALKADLENAQEVKESKSEVFGLLESALRDSDLIEKTLPSLNIAADDFDDSSEEFTSTDGDEASTPHPENSSEMQHVLYDPSRDFRQKIARLEKALEDSLAAQMDLEDQYDLLEGEKLFIEEKNYCLKVAVDKLKNKLEEETVAKEAAMEEQALLQRHQDLAVFPMEGSANKQTVSYPSSEDSEKIERMEKALEDSVAAHMVLEDQFDALEEEKLSIEESNDELKDAVESLKNLLVEETSAKEAAIKENALLQSSLESVVLEMEGSANQQPVSEPSSEVLQKIERMEKALEDSVAAHMDLEDQFDALEDEKSSIEESNIKLKVAIDDLMNHLVVETAAKEAAMKEQSQLHSHLESSLEGAETMKQELEQMTTDMEEELQEVQSELRRSKASGAALEEQLLAAEKELQVTQTMLKDTETKTVQLQQQFISLAEQNASTEGKNSKLKEILDDLEKQVVEESEARKLAKEETIKVQTQLQNANRALDEAIDEKRTIERHAEINWDKMQTKTQEAQSALGSAKALKEQYTALEQEKAKIDTNNATLTCLVDELRQQLAQEDSATKRMLNEISELKASLEAALGETQAIKQQLEGPIDVQAQLQEDVTESMQQMEEEQTEIELVGRNDEAHTSDQAEIDRLKNDLDAAHGLIAEQSSQIEGYSKIEDQTTNVVELKEQLTLLSDAKDTALSEIAALKDSLENAEVKESNLLDELSELKRKVGQLTFDLQEKEASLRVKGNQVHSQLSANDGQLESTSLSAMFASLQSERESAVEAKRLMKQNMVHADERVHAANQQTALVKNELGQLQLRILDIEAKRKDSTTVLEKSEAFATACLQKQAMLEKEIGNLQNRHAFKLHLLSHDLEQVQSELENERGENSKFAEKIGNPASDMKAKIELLQLQLKMKESTLKRREDEISDLQSLLKENMSTSEWSLVAVEALDSSSRMTLGKGASSVGKIYRSKYYSMPSPVRSGDLNAKIELVQSQLKIKESTLKKKQDEINCLQDLLKEKESIIKNYPGDAAQDHGHKVEELERELKESQSKIETIAGSKLELEKAVASLKQHAIDGDSAPVKRDRSGQDHGVFSFGFLEKSKMEINQPHQNTTTTTSDTSGTNPRFSQQHLAHDLFDEIGMLRMQLSDMMEQTESLASDLDEKDIALKHTNMQMQRLQDDNKRLRMAVEAIGDMTPGETMESHSTEVPAISMSKKLHSAQQKIAANKLLITSLQEEIDLEKHRCKELEVLVSEKDSDSSACVLESHSSSTGEKSESIIIEDFQGWQLAQSKPRHFDPLDKGEAKTTIGNEKLVSPEIHLDGKIVELRHSTCKKDEIIEMLRSKQREQEALISLLNKALNEKDAKITRLERLLAEKHSNVHIVKELEENELTIDSLVLIRSEKDTEIKKLKGKLDHLENKLKDFDETKYQLRHRTEEIAEKETKIHQLKAELEDESKRVKDILDDRQEQLERVREEKMHLRLDLQDHSRKFKIKLKEKEELIKSIHSEATEQGLLIDSLDTSLMEANKRLQQLESDYKQQTAESTSLAMKLEQVAQEKATLIEDHKEKDVLIRMLNEARLDGEKVIEELTKPKQETNRQKILRRYKQMQAEEGVSSLDTYMEPFVLDLQQAQTEYQLARKNLRLAKARERLIRPRV</sequence>
<feature type="compositionally biased region" description="Low complexity" evidence="2">
    <location>
        <begin position="1263"/>
        <end position="1273"/>
    </location>
</feature>
<feature type="coiled-coil region" evidence="1">
    <location>
        <begin position="1016"/>
        <end position="1082"/>
    </location>
</feature>
<evidence type="ECO:0000256" key="1">
    <source>
        <dbReference type="SAM" id="Coils"/>
    </source>
</evidence>
<dbReference type="Proteomes" id="UP001295423">
    <property type="component" value="Unassembled WGS sequence"/>
</dbReference>
<feature type="coiled-coil region" evidence="1">
    <location>
        <begin position="1311"/>
        <end position="1338"/>
    </location>
</feature>
<feature type="coiled-coil region" evidence="1">
    <location>
        <begin position="1491"/>
        <end position="1640"/>
    </location>
</feature>
<feature type="coiled-coil region" evidence="1">
    <location>
        <begin position="253"/>
        <end position="315"/>
    </location>
</feature>
<organism evidence="3 4">
    <name type="scientific">Cylindrotheca closterium</name>
    <dbReference type="NCBI Taxonomy" id="2856"/>
    <lineage>
        <taxon>Eukaryota</taxon>
        <taxon>Sar</taxon>
        <taxon>Stramenopiles</taxon>
        <taxon>Ochrophyta</taxon>
        <taxon>Bacillariophyta</taxon>
        <taxon>Bacillariophyceae</taxon>
        <taxon>Bacillariophycidae</taxon>
        <taxon>Bacillariales</taxon>
        <taxon>Bacillariaceae</taxon>
        <taxon>Cylindrotheca</taxon>
    </lineage>
</organism>
<name>A0AAD2FFY0_9STRA</name>
<gene>
    <name evidence="3" type="ORF">CYCCA115_LOCUS4708</name>
</gene>
<protein>
    <submittedName>
        <fullName evidence="3">Uncharacterized protein</fullName>
    </submittedName>
</protein>
<evidence type="ECO:0000313" key="4">
    <source>
        <dbReference type="Proteomes" id="UP001295423"/>
    </source>
</evidence>
<keyword evidence="1" id="KW-0175">Coiled coil</keyword>
<feature type="coiled-coil region" evidence="1">
    <location>
        <begin position="759"/>
        <end position="879"/>
    </location>
</feature>
<feature type="region of interest" description="Disordered" evidence="2">
    <location>
        <begin position="84"/>
        <end position="105"/>
    </location>
</feature>
<proteinExistence type="predicted"/>
<keyword evidence="4" id="KW-1185">Reference proteome</keyword>
<reference evidence="3" key="1">
    <citation type="submission" date="2023-08" db="EMBL/GenBank/DDBJ databases">
        <authorList>
            <person name="Audoor S."/>
            <person name="Bilcke G."/>
        </authorList>
    </citation>
    <scope>NUCLEOTIDE SEQUENCE</scope>
</reference>
<feature type="coiled-coil region" evidence="1">
    <location>
        <begin position="514"/>
        <end position="730"/>
    </location>
</feature>
<feature type="non-terminal residue" evidence="3">
    <location>
        <position position="1"/>
    </location>
</feature>